<sequence length="115" mass="12112">MSHASGSGAGPGENAQGQQGQDDAIAFGNTKNPKNVIFMVGDGMGPSFNTAYRYYKNQPGAKKMNPTAFDKYLKGTNRTYPNDPKENVTDSAAGGTAFATGHKTYNGAISVDNNK</sequence>
<evidence type="ECO:0000256" key="6">
    <source>
        <dbReference type="ARBA" id="ARBA00022842"/>
    </source>
</evidence>
<dbReference type="PANTHER" id="PTHR11596">
    <property type="entry name" value="ALKALINE PHOSPHATASE"/>
    <property type="match status" value="1"/>
</dbReference>
<dbReference type="Pfam" id="PF00245">
    <property type="entry name" value="Alk_phosphatase"/>
    <property type="match status" value="1"/>
</dbReference>
<organism evidence="11">
    <name type="scientific">Lentilactobacillus parakefiri</name>
    <dbReference type="NCBI Taxonomy" id="152332"/>
    <lineage>
        <taxon>Bacteria</taxon>
        <taxon>Bacillati</taxon>
        <taxon>Bacillota</taxon>
        <taxon>Bacilli</taxon>
        <taxon>Lactobacillales</taxon>
        <taxon>Lactobacillaceae</taxon>
        <taxon>Lentilactobacillus</taxon>
    </lineage>
</organism>
<evidence type="ECO:0000313" key="11">
    <source>
        <dbReference type="EMBL" id="PAK74336.1"/>
    </source>
</evidence>
<evidence type="ECO:0000256" key="7">
    <source>
        <dbReference type="PIRSR" id="PIRSR601952-1"/>
    </source>
</evidence>
<evidence type="ECO:0000256" key="5">
    <source>
        <dbReference type="ARBA" id="ARBA00022833"/>
    </source>
</evidence>
<dbReference type="PROSITE" id="PS00123">
    <property type="entry name" value="ALKALINE_PHOSPHATASE"/>
    <property type="match status" value="1"/>
</dbReference>
<dbReference type="Proteomes" id="UP000216802">
    <property type="component" value="Unassembled WGS sequence"/>
</dbReference>
<name>A0A269XPJ7_9LACO</name>
<comment type="cofactor">
    <cofactor evidence="8">
        <name>Mg(2+)</name>
        <dbReference type="ChEBI" id="CHEBI:18420"/>
    </cofactor>
    <text evidence="8">Binds 1 Mg(2+) ion.</text>
</comment>
<keyword evidence="5 8" id="KW-0862">Zinc</keyword>
<keyword evidence="4" id="KW-0378">Hydrolase</keyword>
<proteinExistence type="inferred from homology"/>
<gene>
    <name evidence="11" type="ORF">B8W98_12415</name>
</gene>
<dbReference type="PANTHER" id="PTHR11596:SF5">
    <property type="entry name" value="ALKALINE PHOSPHATASE"/>
    <property type="match status" value="1"/>
</dbReference>
<feature type="binding site" evidence="8">
    <location>
        <position position="42"/>
    </location>
    <ligand>
        <name>Mg(2+)</name>
        <dbReference type="ChEBI" id="CHEBI:18420"/>
    </ligand>
</feature>
<protein>
    <submittedName>
        <fullName evidence="11">Alkaline phosphatase</fullName>
    </submittedName>
</protein>
<feature type="active site" description="Phosphoserine intermediate" evidence="7">
    <location>
        <position position="91"/>
    </location>
</feature>
<evidence type="ECO:0000256" key="2">
    <source>
        <dbReference type="ARBA" id="ARBA00022553"/>
    </source>
</evidence>
<keyword evidence="6 8" id="KW-0460">Magnesium</keyword>
<feature type="compositionally biased region" description="Low complexity" evidence="10">
    <location>
        <begin position="15"/>
        <end position="24"/>
    </location>
</feature>
<dbReference type="SUPFAM" id="SSF53649">
    <property type="entry name" value="Alkaline phosphatase-like"/>
    <property type="match status" value="1"/>
</dbReference>
<evidence type="ECO:0000256" key="8">
    <source>
        <dbReference type="PIRSR" id="PIRSR601952-2"/>
    </source>
</evidence>
<evidence type="ECO:0000256" key="9">
    <source>
        <dbReference type="RuleBase" id="RU003946"/>
    </source>
</evidence>
<evidence type="ECO:0000256" key="4">
    <source>
        <dbReference type="ARBA" id="ARBA00022801"/>
    </source>
</evidence>
<accession>A0A269XPJ7</accession>
<evidence type="ECO:0000256" key="3">
    <source>
        <dbReference type="ARBA" id="ARBA00022723"/>
    </source>
</evidence>
<dbReference type="InterPro" id="IPR001952">
    <property type="entry name" value="Alkaline_phosphatase"/>
</dbReference>
<dbReference type="GO" id="GO:0046872">
    <property type="term" value="F:metal ion binding"/>
    <property type="evidence" value="ECO:0007669"/>
    <property type="project" value="UniProtKB-KW"/>
</dbReference>
<feature type="binding site" evidence="8">
    <location>
        <position position="42"/>
    </location>
    <ligand>
        <name>Zn(2+)</name>
        <dbReference type="ChEBI" id="CHEBI:29105"/>
        <label>2</label>
    </ligand>
</feature>
<dbReference type="InterPro" id="IPR017850">
    <property type="entry name" value="Alkaline_phosphatase_core_sf"/>
</dbReference>
<reference evidence="11" key="1">
    <citation type="submission" date="2017-04" db="EMBL/GenBank/DDBJ databases">
        <title>Kefir bacterial isolates.</title>
        <authorList>
            <person name="Kim Y."/>
            <person name="Blasche S."/>
            <person name="Patil K.R."/>
        </authorList>
    </citation>
    <scope>NUCLEOTIDE SEQUENCE [LARGE SCALE GENOMIC DNA]</scope>
    <source>
        <strain evidence="11">OG2</strain>
    </source>
</reference>
<evidence type="ECO:0000256" key="10">
    <source>
        <dbReference type="SAM" id="MobiDB-lite"/>
    </source>
</evidence>
<dbReference type="EMBL" id="NCXI01000300">
    <property type="protein sequence ID" value="PAK74336.1"/>
    <property type="molecule type" value="Genomic_DNA"/>
</dbReference>
<keyword evidence="3 8" id="KW-0479">Metal-binding</keyword>
<dbReference type="AlphaFoldDB" id="A0A269XPJ7"/>
<dbReference type="InterPro" id="IPR018299">
    <property type="entry name" value="Alkaline_phosphatase_AS"/>
</dbReference>
<comment type="similarity">
    <text evidence="1 9">Belongs to the alkaline phosphatase family.</text>
</comment>
<dbReference type="GO" id="GO:0004035">
    <property type="term" value="F:alkaline phosphatase activity"/>
    <property type="evidence" value="ECO:0007669"/>
    <property type="project" value="TreeGrafter"/>
</dbReference>
<feature type="region of interest" description="Disordered" evidence="10">
    <location>
        <begin position="1"/>
        <end position="29"/>
    </location>
</feature>
<comment type="cofactor">
    <cofactor evidence="8">
        <name>Zn(2+)</name>
        <dbReference type="ChEBI" id="CHEBI:29105"/>
    </cofactor>
    <text evidence="8">Binds 2 Zn(2+) ions.</text>
</comment>
<dbReference type="Gene3D" id="3.40.720.10">
    <property type="entry name" value="Alkaline Phosphatase, subunit A"/>
    <property type="match status" value="1"/>
</dbReference>
<evidence type="ECO:0000256" key="1">
    <source>
        <dbReference type="ARBA" id="ARBA00005984"/>
    </source>
</evidence>
<dbReference type="PRINTS" id="PR00113">
    <property type="entry name" value="ALKPHPHTASE"/>
</dbReference>
<comment type="caution">
    <text evidence="11">The sequence shown here is derived from an EMBL/GenBank/DDBJ whole genome shotgun (WGS) entry which is preliminary data.</text>
</comment>
<feature type="non-terminal residue" evidence="11">
    <location>
        <position position="115"/>
    </location>
</feature>
<keyword evidence="2" id="KW-0597">Phosphoprotein</keyword>